<dbReference type="CDD" id="cd09727">
    <property type="entry name" value="Cas6_I-E"/>
    <property type="match status" value="1"/>
</dbReference>
<keyword evidence="2" id="KW-1185">Reference proteome</keyword>
<dbReference type="EMBL" id="GG693862">
    <property type="protein sequence ID" value="EES53468.1"/>
    <property type="molecule type" value="Genomic_DNA"/>
</dbReference>
<dbReference type="Pfam" id="PF08798">
    <property type="entry name" value="CRISPR_assoc"/>
    <property type="match status" value="1"/>
</dbReference>
<organism evidence="1 2">
    <name type="scientific">Leptospirillum ferrodiazotrophum</name>
    <dbReference type="NCBI Taxonomy" id="412449"/>
    <lineage>
        <taxon>Bacteria</taxon>
        <taxon>Pseudomonadati</taxon>
        <taxon>Nitrospirota</taxon>
        <taxon>Nitrospiria</taxon>
        <taxon>Nitrospirales</taxon>
        <taxon>Nitrospiraceae</taxon>
        <taxon>Leptospirillum</taxon>
    </lineage>
</organism>
<name>C6HV94_9BACT</name>
<gene>
    <name evidence="1" type="ORF">UBAL3_78920058</name>
</gene>
<sequence>MVAMARRKRMNPEIFAYASMLLLSREDVRVLKIRDAYSLHKVVYGLFEDRRSKEEKSLVSSGILYADKGGDIHFRKLLILSDRRPHQTPQFGKIETRPVFSSFLNCDHYLFEVIVNPSKRDNHSGKIMPVIGRENIRQWFLDRAGDSWGLSVSPDSLEVVNAGVQKFEKQNGQFITHGSATLKGEFHVVDRERFVKSFKNGIGRGKAFGFGLLQIVPVLTK</sequence>
<dbReference type="NCBIfam" id="TIGR01907">
    <property type="entry name" value="casE_Cse3"/>
    <property type="match status" value="1"/>
</dbReference>
<dbReference type="InterPro" id="IPR010179">
    <property type="entry name" value="CRISPR-assoc_prot_Cse3"/>
</dbReference>
<dbReference type="SUPFAM" id="SSF117987">
    <property type="entry name" value="CRISPR-associated protein"/>
    <property type="match status" value="1"/>
</dbReference>
<evidence type="ECO:0000313" key="2">
    <source>
        <dbReference type="Proteomes" id="UP000009374"/>
    </source>
</evidence>
<dbReference type="Proteomes" id="UP000009374">
    <property type="component" value="Unassembled WGS sequence"/>
</dbReference>
<protein>
    <submittedName>
        <fullName evidence="1">CRISPR-associated protein, Cas3</fullName>
    </submittedName>
</protein>
<accession>C6HV94</accession>
<dbReference type="AlphaFoldDB" id="C6HV94"/>
<proteinExistence type="predicted"/>
<evidence type="ECO:0000313" key="1">
    <source>
        <dbReference type="EMBL" id="EES53468.1"/>
    </source>
</evidence>
<reference evidence="1 2" key="1">
    <citation type="journal article" date="2009" name="Appl. Environ. Microbiol.">
        <title>Community genomic and proteomic analyses of chemoautotrophic iron-oxidizing "Leptospirillum rubarum" (Group II) and "Leptospirillum ferrodiazotrophum" (Group III) bacteria in acid mine drainage biofilms.</title>
        <authorList>
            <person name="Goltsman D.S."/>
            <person name="Denef V.J."/>
            <person name="Singer S.W."/>
            <person name="VerBerkmoes N.C."/>
            <person name="Lefsrud M."/>
            <person name="Mueller R.S."/>
            <person name="Dick G.J."/>
            <person name="Sun C.L."/>
            <person name="Wheeler K.E."/>
            <person name="Zemla A."/>
            <person name="Baker B.J."/>
            <person name="Hauser L."/>
            <person name="Land M."/>
            <person name="Shah M.B."/>
            <person name="Thelen M.P."/>
            <person name="Hettich R.L."/>
            <person name="Banfield J.F."/>
        </authorList>
    </citation>
    <scope>NUCLEOTIDE SEQUENCE [LARGE SCALE GENOMIC DNA]</scope>
</reference>
<dbReference type="SMART" id="SM01101">
    <property type="entry name" value="CRISPR_assoc"/>
    <property type="match status" value="1"/>
</dbReference>
<dbReference type="Gene3D" id="3.30.70.1200">
    <property type="entry name" value="Crispr-associated protein, domain 1"/>
    <property type="match status" value="1"/>
</dbReference>
<dbReference type="Gene3D" id="3.30.70.1210">
    <property type="entry name" value="Crispr-associated protein, domain 2"/>
    <property type="match status" value="1"/>
</dbReference>